<dbReference type="GO" id="GO:0003677">
    <property type="term" value="F:DNA binding"/>
    <property type="evidence" value="ECO:0007669"/>
    <property type="project" value="UniProtKB-KW"/>
</dbReference>
<accession>T0D3I8</accession>
<evidence type="ECO:0000313" key="4">
    <source>
        <dbReference type="EMBL" id="UNO48494.1"/>
    </source>
</evidence>
<dbReference type="InterPro" id="IPR036388">
    <property type="entry name" value="WH-like_DNA-bd_sf"/>
</dbReference>
<dbReference type="AlphaFoldDB" id="T0D3I8"/>
<dbReference type="STRING" id="1356854.N007_07540"/>
<evidence type="ECO:0000256" key="1">
    <source>
        <dbReference type="ARBA" id="ARBA00023015"/>
    </source>
</evidence>
<keyword evidence="1" id="KW-0805">Transcription regulation</keyword>
<dbReference type="Gene3D" id="1.10.10.10">
    <property type="entry name" value="Winged helix-like DNA-binding domain superfamily/Winged helix DNA-binding domain"/>
    <property type="match status" value="1"/>
</dbReference>
<dbReference type="SUPFAM" id="SSF55781">
    <property type="entry name" value="GAF domain-like"/>
    <property type="match status" value="1"/>
</dbReference>
<dbReference type="Gene3D" id="3.30.450.40">
    <property type="match status" value="1"/>
</dbReference>
<name>T0D3I8_ALIAG</name>
<dbReference type="InterPro" id="IPR029016">
    <property type="entry name" value="GAF-like_dom_sf"/>
</dbReference>
<gene>
    <name evidence="4" type="ORF">K1I37_17810</name>
</gene>
<protein>
    <submittedName>
        <fullName evidence="4">IclR family transcriptional regulator</fullName>
    </submittedName>
</protein>
<dbReference type="PROSITE" id="PS51078">
    <property type="entry name" value="ICLR_ED"/>
    <property type="match status" value="1"/>
</dbReference>
<dbReference type="InterPro" id="IPR050707">
    <property type="entry name" value="HTH_MetabolicPath_Reg"/>
</dbReference>
<reference evidence="5" key="1">
    <citation type="journal article" date="2022" name="G3 (Bethesda)">
        <title>Unveiling the complete genome sequence of Alicyclobacillus acidoterrestris DSM 3922T, a taint-producing strain.</title>
        <authorList>
            <person name="Leonardo I.C."/>
            <person name="Barreto Crespo M.T."/>
            <person name="Gaspar F.B."/>
        </authorList>
    </citation>
    <scope>NUCLEOTIDE SEQUENCE [LARGE SCALE GENOMIC DNA]</scope>
    <source>
        <strain evidence="5">DSM 3922</strain>
    </source>
</reference>
<dbReference type="GO" id="GO:0003700">
    <property type="term" value="F:DNA-binding transcription factor activity"/>
    <property type="evidence" value="ECO:0007669"/>
    <property type="project" value="TreeGrafter"/>
</dbReference>
<dbReference type="GO" id="GO:0045892">
    <property type="term" value="P:negative regulation of DNA-templated transcription"/>
    <property type="evidence" value="ECO:0007669"/>
    <property type="project" value="TreeGrafter"/>
</dbReference>
<dbReference type="SMART" id="SM00346">
    <property type="entry name" value="HTH_ICLR"/>
    <property type="match status" value="1"/>
</dbReference>
<keyword evidence="5" id="KW-1185">Reference proteome</keyword>
<dbReference type="PANTHER" id="PTHR30136:SF39">
    <property type="entry name" value="TRANSCRIPTIONAL REGULATORY PROTEIN"/>
    <property type="match status" value="1"/>
</dbReference>
<dbReference type="PROSITE" id="PS51077">
    <property type="entry name" value="HTH_ICLR"/>
    <property type="match status" value="1"/>
</dbReference>
<dbReference type="RefSeq" id="WP_021296545.1">
    <property type="nucleotide sequence ID" value="NZ_AURB01000130.1"/>
</dbReference>
<sequence length="249" mass="27534">MEQVGGTNKTLVIQKIGSILDYVSRNGPVSSVSKMAAELEIPRGTLHRLLNDLGSEQFLNRNESGYEVGWRVLSLAAHALSDRDIVQLARPFVQLLSAQTGLNTSVYVRVEECRMCVHRVEGVSILRPTVKVGELLPLHAGASGRILTAWLADAEREELLRLSRERFPDVSSKQDPSWWMTVREQGWILSVGERDPELAALAAPLFDVSGAVVASLSVSGSTFQFSKQDTTYIAKMVTECARKISLQRR</sequence>
<dbReference type="InterPro" id="IPR036390">
    <property type="entry name" value="WH_DNA-bd_sf"/>
</dbReference>
<organism evidence="4 5">
    <name type="scientific">Alicyclobacillus acidoterrestris (strain ATCC 49025 / DSM 3922 / CIP 106132 / NCIMB 13137 / GD3B)</name>
    <dbReference type="NCBI Taxonomy" id="1356854"/>
    <lineage>
        <taxon>Bacteria</taxon>
        <taxon>Bacillati</taxon>
        <taxon>Bacillota</taxon>
        <taxon>Bacilli</taxon>
        <taxon>Bacillales</taxon>
        <taxon>Alicyclobacillaceae</taxon>
        <taxon>Alicyclobacillus</taxon>
    </lineage>
</organism>
<keyword evidence="2" id="KW-0238">DNA-binding</keyword>
<dbReference type="EMBL" id="CP080467">
    <property type="protein sequence ID" value="UNO48494.1"/>
    <property type="molecule type" value="Genomic_DNA"/>
</dbReference>
<keyword evidence="3" id="KW-0804">Transcription</keyword>
<dbReference type="Pfam" id="PF01614">
    <property type="entry name" value="IclR_C"/>
    <property type="match status" value="1"/>
</dbReference>
<dbReference type="InterPro" id="IPR014757">
    <property type="entry name" value="Tscrpt_reg_IclR_C"/>
</dbReference>
<evidence type="ECO:0000256" key="3">
    <source>
        <dbReference type="ARBA" id="ARBA00023163"/>
    </source>
</evidence>
<evidence type="ECO:0000256" key="2">
    <source>
        <dbReference type="ARBA" id="ARBA00023125"/>
    </source>
</evidence>
<dbReference type="Pfam" id="PF09339">
    <property type="entry name" value="HTH_IclR"/>
    <property type="match status" value="1"/>
</dbReference>
<dbReference type="PANTHER" id="PTHR30136">
    <property type="entry name" value="HELIX-TURN-HELIX TRANSCRIPTIONAL REGULATOR, ICLR FAMILY"/>
    <property type="match status" value="1"/>
</dbReference>
<dbReference type="Proteomes" id="UP000829401">
    <property type="component" value="Chromosome"/>
</dbReference>
<dbReference type="eggNOG" id="COG1414">
    <property type="taxonomic scope" value="Bacteria"/>
</dbReference>
<dbReference type="OrthoDB" id="9791752at2"/>
<dbReference type="KEGG" id="aaco:K1I37_17810"/>
<proteinExistence type="predicted"/>
<accession>A0A9E6ZMV8</accession>
<dbReference type="InterPro" id="IPR005471">
    <property type="entry name" value="Tscrpt_reg_IclR_N"/>
</dbReference>
<dbReference type="SUPFAM" id="SSF46785">
    <property type="entry name" value="Winged helix' DNA-binding domain"/>
    <property type="match status" value="1"/>
</dbReference>
<evidence type="ECO:0000313" key="5">
    <source>
        <dbReference type="Proteomes" id="UP000829401"/>
    </source>
</evidence>